<dbReference type="RefSeq" id="WP_233266554.1">
    <property type="nucleotide sequence ID" value="NZ_CP043847.1"/>
</dbReference>
<organism evidence="1">
    <name type="scientific">Staphylococcus epidermidis</name>
    <dbReference type="NCBI Taxonomy" id="1282"/>
    <lineage>
        <taxon>Bacteria</taxon>
        <taxon>Bacillati</taxon>
        <taxon>Bacillota</taxon>
        <taxon>Bacilli</taxon>
        <taxon>Bacillales</taxon>
        <taxon>Staphylococcaceae</taxon>
        <taxon>Staphylococcus</taxon>
    </lineage>
</organism>
<name>A0A482K8M2_STAEP</name>
<dbReference type="AlphaFoldDB" id="A0A482K8M2"/>
<reference evidence="1" key="1">
    <citation type="submission" date="2018-10" db="EMBL/GenBank/DDBJ databases">
        <title>First Description of Arginine Catabolic Mobile Element (ACME) Type VI Harboring the kdp Operon Only in Staphylococcus epidermidis Using Short and Long Read Whole Genome Sequencing: Further Evidence of ACME Diversity.</title>
        <authorList>
            <person name="McManus B.A."/>
            <person name="O'Connor A.M."/>
            <person name="Egan S."/>
            <person name="Flanagan P.R."/>
            <person name="Coleman D.C."/>
        </authorList>
    </citation>
    <scope>NUCLEOTIDE SEQUENCE</scope>
    <source>
        <strain evidence="1">R02OR2</strain>
    </source>
</reference>
<dbReference type="EMBL" id="MK078516">
    <property type="protein sequence ID" value="QBP79300.1"/>
    <property type="molecule type" value="Genomic_DNA"/>
</dbReference>
<evidence type="ECO:0000313" key="1">
    <source>
        <dbReference type="EMBL" id="QBP79300.1"/>
    </source>
</evidence>
<protein>
    <submittedName>
        <fullName evidence="1">Uncharacterized protein</fullName>
    </submittedName>
</protein>
<sequence length="245" mass="28904">MKNNEETLYQYIVQKGNNNEGILYQYIVQMDNKICENINSILEMYNISFQGYKFLITPKGTFEECNELRKKIVTYPIFTIFYEKVEYDTKGIKVIINSEILNSIQKQVSGMSPTSEIYLVYFKEQNLTENSKKELVEKLNKMFNNQKNRKLAHQIINLVELASIDIGDNELVSVGFYYLGTYDGNLKFRKIHIQEKTGISGKTMSRRFELLRDIYGINMNQFQPHFDKKDNNTVNSNYEFNYNKK</sequence>
<accession>A0A482K8M2</accession>
<proteinExistence type="predicted"/>